<name>A0A8J2RZ93_9CRUS</name>
<organism evidence="3 4">
    <name type="scientific">Daphnia galeata</name>
    <dbReference type="NCBI Taxonomy" id="27404"/>
    <lineage>
        <taxon>Eukaryota</taxon>
        <taxon>Metazoa</taxon>
        <taxon>Ecdysozoa</taxon>
        <taxon>Arthropoda</taxon>
        <taxon>Crustacea</taxon>
        <taxon>Branchiopoda</taxon>
        <taxon>Diplostraca</taxon>
        <taxon>Cladocera</taxon>
        <taxon>Anomopoda</taxon>
        <taxon>Daphniidae</taxon>
        <taxon>Daphnia</taxon>
    </lineage>
</organism>
<dbReference type="EMBL" id="CAKKLH010000316">
    <property type="protein sequence ID" value="CAH0111774.1"/>
    <property type="molecule type" value="Genomic_DNA"/>
</dbReference>
<dbReference type="AlphaFoldDB" id="A0A8J2RZ93"/>
<keyword evidence="2" id="KW-0732">Signal</keyword>
<feature type="chain" id="PRO_5035323242" description="Pectinesterase inhibitor domain-containing protein" evidence="2">
    <location>
        <begin position="22"/>
        <end position="204"/>
    </location>
</feature>
<keyword evidence="4" id="KW-1185">Reference proteome</keyword>
<reference evidence="3" key="1">
    <citation type="submission" date="2021-11" db="EMBL/GenBank/DDBJ databases">
        <authorList>
            <person name="Schell T."/>
        </authorList>
    </citation>
    <scope>NUCLEOTIDE SEQUENCE</scope>
    <source>
        <strain evidence="3">M5</strain>
    </source>
</reference>
<dbReference type="OrthoDB" id="6363452at2759"/>
<feature type="transmembrane region" description="Helical" evidence="1">
    <location>
        <begin position="76"/>
        <end position="98"/>
    </location>
</feature>
<keyword evidence="1" id="KW-0472">Membrane</keyword>
<evidence type="ECO:0000313" key="3">
    <source>
        <dbReference type="EMBL" id="CAH0111774.1"/>
    </source>
</evidence>
<evidence type="ECO:0000313" key="4">
    <source>
        <dbReference type="Proteomes" id="UP000789390"/>
    </source>
</evidence>
<keyword evidence="1" id="KW-0812">Transmembrane</keyword>
<proteinExistence type="predicted"/>
<comment type="caution">
    <text evidence="3">The sequence shown here is derived from an EMBL/GenBank/DDBJ whole genome shotgun (WGS) entry which is preliminary data.</text>
</comment>
<evidence type="ECO:0008006" key="5">
    <source>
        <dbReference type="Google" id="ProtNLM"/>
    </source>
</evidence>
<keyword evidence="1" id="KW-1133">Transmembrane helix</keyword>
<dbReference type="Proteomes" id="UP000789390">
    <property type="component" value="Unassembled WGS sequence"/>
</dbReference>
<protein>
    <recommendedName>
        <fullName evidence="5">Pectinesterase inhibitor domain-containing protein</fullName>
    </recommendedName>
</protein>
<gene>
    <name evidence="3" type="ORF">DGAL_LOCUS15428</name>
</gene>
<accession>A0A8J2RZ93</accession>
<evidence type="ECO:0000256" key="2">
    <source>
        <dbReference type="SAM" id="SignalP"/>
    </source>
</evidence>
<feature type="signal peptide" evidence="2">
    <location>
        <begin position="1"/>
        <end position="21"/>
    </location>
</feature>
<evidence type="ECO:0000256" key="1">
    <source>
        <dbReference type="SAM" id="Phobius"/>
    </source>
</evidence>
<sequence length="204" mass="22585">MAKRIFIAIVVLLVLVAGAMSASLHHQSNIEDENEIDLSGYGKTSNKITMLEMTKALLMEQVARATSTSEVLTLNITNLVVLLVIKAIIFGFGFLGSFGRRSSPPSFSEFLIDRNDLMMVMSYALGSATDDYSCLYRTACDEPEAAQRYMSATKMLVKGAKLFKNEISGYNADFEDVIYGVQEAIEFRKGGGMCHKQYICKPME</sequence>